<dbReference type="EMBL" id="CP001287">
    <property type="protein sequence ID" value="ACK66999.1"/>
    <property type="molecule type" value="Genomic_DNA"/>
</dbReference>
<evidence type="ECO:0000313" key="1">
    <source>
        <dbReference type="EMBL" id="ACK66999.1"/>
    </source>
</evidence>
<sequence>MLHHLSIAVHNPSHVGQVLAEILQGRVFPFPVFPDSYIVVTGDDYGTAIEIEPIGLELIPGETEVISQVNPTPSRFSATHIAVTTPLSPVEIEAIAQREGWLVRYCDRGPFDLTEVWVENHLLIECLSPEMSQRYLNFMTIANFEEFLKTA</sequence>
<evidence type="ECO:0008006" key="3">
    <source>
        <dbReference type="Google" id="ProtNLM"/>
    </source>
</evidence>
<reference evidence="2" key="1">
    <citation type="journal article" date="2011" name="MBio">
        <title>Novel metabolic attributes of the genus Cyanothece, comprising a group of unicellular nitrogen-fixing Cyanobacteria.</title>
        <authorList>
            <person name="Bandyopadhyay A."/>
            <person name="Elvitigala T."/>
            <person name="Welsh E."/>
            <person name="Stockel J."/>
            <person name="Liberton M."/>
            <person name="Min H."/>
            <person name="Sherman L.A."/>
            <person name="Pakrasi H.B."/>
        </authorList>
    </citation>
    <scope>NUCLEOTIDE SEQUENCE [LARGE SCALE GENOMIC DNA]</scope>
    <source>
        <strain evidence="2">PCC 8801</strain>
    </source>
</reference>
<protein>
    <recommendedName>
        <fullName evidence="3">VOC domain-containing protein</fullName>
    </recommendedName>
</protein>
<dbReference type="eggNOG" id="ENOG50303VH">
    <property type="taxonomic scope" value="Bacteria"/>
</dbReference>
<dbReference type="KEGG" id="cyp:PCC8801_3015"/>
<proteinExistence type="predicted"/>
<dbReference type="Proteomes" id="UP000008204">
    <property type="component" value="Chromosome"/>
</dbReference>
<keyword evidence="2" id="KW-1185">Reference proteome</keyword>
<dbReference type="RefSeq" id="WP_012596261.1">
    <property type="nucleotide sequence ID" value="NC_011726.1"/>
</dbReference>
<dbReference type="HOGENOM" id="CLU_114050_0_0_3"/>
<gene>
    <name evidence="1" type="ordered locus">PCC8801_3015</name>
</gene>
<dbReference type="AlphaFoldDB" id="B7JWF4"/>
<name>B7JWF4_RIPO1</name>
<organism evidence="1 2">
    <name type="scientific">Rippkaea orientalis (strain PCC 8801 / RF-1)</name>
    <name type="common">Cyanothece sp. (strain PCC 8801)</name>
    <dbReference type="NCBI Taxonomy" id="41431"/>
    <lineage>
        <taxon>Bacteria</taxon>
        <taxon>Bacillati</taxon>
        <taxon>Cyanobacteriota</taxon>
        <taxon>Cyanophyceae</taxon>
        <taxon>Oscillatoriophycideae</taxon>
        <taxon>Chroococcales</taxon>
        <taxon>Aphanothecaceae</taxon>
        <taxon>Rippkaea</taxon>
        <taxon>Rippkaea orientalis</taxon>
    </lineage>
</organism>
<dbReference type="OrthoDB" id="512901at2"/>
<dbReference type="STRING" id="41431.PCC8801_3015"/>
<evidence type="ECO:0000313" key="2">
    <source>
        <dbReference type="Proteomes" id="UP000008204"/>
    </source>
</evidence>
<accession>B7JWF4</accession>